<protein>
    <recommendedName>
        <fullName evidence="7">Ubiquitin-like protease family profile domain-containing protein</fullName>
    </recommendedName>
</protein>
<feature type="compositionally biased region" description="Basic residues" evidence="6">
    <location>
        <begin position="1343"/>
        <end position="1353"/>
    </location>
</feature>
<feature type="compositionally biased region" description="Polar residues" evidence="6">
    <location>
        <begin position="664"/>
        <end position="685"/>
    </location>
</feature>
<feature type="region of interest" description="Disordered" evidence="6">
    <location>
        <begin position="659"/>
        <end position="686"/>
    </location>
</feature>
<feature type="region of interest" description="Disordered" evidence="6">
    <location>
        <begin position="387"/>
        <end position="485"/>
    </location>
</feature>
<organism evidence="8 9">
    <name type="scientific">Paraphoma chrysanthemicola</name>
    <dbReference type="NCBI Taxonomy" id="798071"/>
    <lineage>
        <taxon>Eukaryota</taxon>
        <taxon>Fungi</taxon>
        <taxon>Dikarya</taxon>
        <taxon>Ascomycota</taxon>
        <taxon>Pezizomycotina</taxon>
        <taxon>Dothideomycetes</taxon>
        <taxon>Pleosporomycetidae</taxon>
        <taxon>Pleosporales</taxon>
        <taxon>Pleosporineae</taxon>
        <taxon>Phaeosphaeriaceae</taxon>
        <taxon>Paraphoma</taxon>
    </lineage>
</organism>
<feature type="compositionally biased region" description="Polar residues" evidence="6">
    <location>
        <begin position="200"/>
        <end position="216"/>
    </location>
</feature>
<dbReference type="PANTHER" id="PTHR46896:SF3">
    <property type="entry name" value="FI06413P-RELATED"/>
    <property type="match status" value="1"/>
</dbReference>
<proteinExistence type="inferred from homology"/>
<feature type="compositionally biased region" description="Basic and acidic residues" evidence="6">
    <location>
        <begin position="1371"/>
        <end position="1381"/>
    </location>
</feature>
<dbReference type="EMBL" id="JAGMVJ010000033">
    <property type="protein sequence ID" value="KAH7067885.1"/>
    <property type="molecule type" value="Genomic_DNA"/>
</dbReference>
<feature type="compositionally biased region" description="Polar residues" evidence="6">
    <location>
        <begin position="929"/>
        <end position="952"/>
    </location>
</feature>
<feature type="region of interest" description="Disordered" evidence="6">
    <location>
        <begin position="1089"/>
        <end position="1126"/>
    </location>
</feature>
<feature type="compositionally biased region" description="Polar residues" evidence="6">
    <location>
        <begin position="88"/>
        <end position="104"/>
    </location>
</feature>
<dbReference type="PANTHER" id="PTHR46896">
    <property type="entry name" value="SENTRIN-SPECIFIC PROTEASE"/>
    <property type="match status" value="1"/>
</dbReference>
<dbReference type="InterPro" id="IPR038765">
    <property type="entry name" value="Papain-like_cys_pep_sf"/>
</dbReference>
<keyword evidence="5" id="KW-0378">Hydrolase</keyword>
<evidence type="ECO:0000256" key="2">
    <source>
        <dbReference type="ARBA" id="ARBA00022553"/>
    </source>
</evidence>
<dbReference type="Pfam" id="PF02902">
    <property type="entry name" value="Peptidase_C48"/>
    <property type="match status" value="1"/>
</dbReference>
<evidence type="ECO:0000256" key="5">
    <source>
        <dbReference type="ARBA" id="ARBA00022801"/>
    </source>
</evidence>
<accession>A0A8K0VRJ0</accession>
<feature type="compositionally biased region" description="Low complexity" evidence="6">
    <location>
        <begin position="289"/>
        <end position="303"/>
    </location>
</feature>
<dbReference type="InterPro" id="IPR003653">
    <property type="entry name" value="Peptidase_C48_C"/>
</dbReference>
<feature type="compositionally biased region" description="Polar residues" evidence="6">
    <location>
        <begin position="239"/>
        <end position="260"/>
    </location>
</feature>
<feature type="region of interest" description="Disordered" evidence="6">
    <location>
        <begin position="862"/>
        <end position="883"/>
    </location>
</feature>
<dbReference type="GO" id="GO:0005737">
    <property type="term" value="C:cytoplasm"/>
    <property type="evidence" value="ECO:0007669"/>
    <property type="project" value="TreeGrafter"/>
</dbReference>
<keyword evidence="4" id="KW-0833">Ubl conjugation pathway</keyword>
<feature type="domain" description="Ubiquitin-like protease family profile" evidence="7">
    <location>
        <begin position="726"/>
        <end position="1040"/>
    </location>
</feature>
<evidence type="ECO:0000313" key="9">
    <source>
        <dbReference type="Proteomes" id="UP000813461"/>
    </source>
</evidence>
<feature type="compositionally biased region" description="Basic residues" evidence="6">
    <location>
        <begin position="953"/>
        <end position="962"/>
    </location>
</feature>
<evidence type="ECO:0000313" key="8">
    <source>
        <dbReference type="EMBL" id="KAH7067885.1"/>
    </source>
</evidence>
<dbReference type="GO" id="GO:0006508">
    <property type="term" value="P:proteolysis"/>
    <property type="evidence" value="ECO:0007669"/>
    <property type="project" value="UniProtKB-KW"/>
</dbReference>
<dbReference type="Proteomes" id="UP000813461">
    <property type="component" value="Unassembled WGS sequence"/>
</dbReference>
<keyword evidence="9" id="KW-1185">Reference proteome</keyword>
<feature type="region of interest" description="Disordered" evidence="6">
    <location>
        <begin position="140"/>
        <end position="162"/>
    </location>
</feature>
<feature type="compositionally biased region" description="Polar residues" evidence="6">
    <location>
        <begin position="1189"/>
        <end position="1208"/>
    </location>
</feature>
<sequence>MDSFFGTVKSYLLRSPTTSHAAEATNDVRSLSSKLAGGAFHRLLTLTYPAPLPTRPADAMPHQTDDAAIRPNTRALPRLPFSHGPHSSPRSSKTATVDLTSPEPQSHAEALAQHAHGHALRLPLKTQRSSDEKRLTGDFQYGLHNDSRHTPSADVGHSVPADRVDAPHPSSYFLPRPTMVKPGAGKAFQPLDTLNGPIVGSSTTRPVTYSKSSRPRSSLIGKDRGAGQKEFEAIYLSSNPLTPAQNTPSRQNFSSASRQSPHSKRRKTEHVSSPSYVDLIGDDEVQEVSKPLSQSKLPRSSRSSRSHVVIDSHTQPVSEFRAVEDLAKPKAKTKSWQTRTISRDSIDRSLSGSITPRAQNSPIHVIDDESVAPPVMARRRLLQDFKQGVSSPNGGHIVSPHFPNARINESTSDVQSRSANATNGNLAKKDLRKFRRAPSPGADEDAISDDELQQALPNDPPPRSRRKLSPTKPLQVANRGAKRKTAKTDDTSICWPLYYARTHCFEVTSSDINEELQIRQRGNEWDIGLYDRDGNAFDVKIQINPLQINKVSADDIGSIRLEGPRRQDGNCSIFDLVFAEPGDFYIFRDRHAVFYAMKQKVYKRTDKEMARMIDKGLPTNDKVGNSSLVNDEMPVEEESGQNDSIRSVASGLWSRLKAAKQDNGKGTTNGGSRASNRPVRSTRSSAPIFDPEETIQTQDVEKYSIKIGLGPRWQRPLTYGEGRQKATVYFDELPRLDEEEFMNDSLIDFYMIYLFDKSNIPKDKVFFFNTYFFTKLTQNTGRSTINYSAVERWTNKVDVFTYDYIVVPINEQTHWYLAIICNVGNIARKPVKEAFCDGTADDSMIESVQVENDSMTVDIKVMEPPSEDIPRASTPIPDRDDEDVNLFDEESKLDDESKLATIDPEATETAQQVPVPSSPMIDLVQSTEVSAANAPQNESGPRTVLSNLNASPSKKKTKRKFKGIRKDPNVPIIMILDSLSQTRSGTVRALKDWLAAEGKARRAMDVTIKEHGFYPKSDQIPTQDNWTDCGVYLLGYAEKFFANPDEFKNKLLTGEMTADEDWPQLKPKEMRNNLRDIIFALAKDQKLTEEVRKKGKKGKAANKSSPPEKVSSIEDAESQQPAEGPGALVKHNSVLMDGSTANIATQEPVNDQIEETMKPRLGSPIVFKPRPADLMIDSAPPEVKAPEPRTSSHSVSPSKITPRSSGSMQIPGRRTSPQVRIFVSNSPSQVPLGKEPQQERGSTDTTTTQPESQRKSNSLSPGKRARATGEDDDELRVRPKKMHASHSPQKSEHDSAHMTLDLGQPPEGHSDHPIEIMDSQDLKPLAIQSPRRLHVDSPAQRRQPSRSPRKLQVLRHEPSVEEIPRPPNYDEPPKQPPHESRQVGYQLVRELGTDGKMRSMYSRVEADHSMPPTDLPQSDGAETEPESMEIDSQGADPMDIADDTVRETPTPKRSSPPPRDDWVQGESLPL</sequence>
<keyword evidence="3" id="KW-0645">Protease</keyword>
<name>A0A8K0VRJ0_9PLEO</name>
<dbReference type="SUPFAM" id="SSF54001">
    <property type="entry name" value="Cysteine proteinases"/>
    <property type="match status" value="1"/>
</dbReference>
<feature type="compositionally biased region" description="Polar residues" evidence="6">
    <location>
        <begin position="407"/>
        <end position="425"/>
    </location>
</feature>
<gene>
    <name evidence="8" type="ORF">FB567DRAFT_252660</name>
</gene>
<evidence type="ECO:0000256" key="3">
    <source>
        <dbReference type="ARBA" id="ARBA00022670"/>
    </source>
</evidence>
<dbReference type="GO" id="GO:0005634">
    <property type="term" value="C:nucleus"/>
    <property type="evidence" value="ECO:0007669"/>
    <property type="project" value="TreeGrafter"/>
</dbReference>
<feature type="compositionally biased region" description="Polar residues" evidence="6">
    <location>
        <begin position="1243"/>
        <end position="1260"/>
    </location>
</feature>
<feature type="region of interest" description="Disordered" evidence="6">
    <location>
        <begin position="75"/>
        <end position="117"/>
    </location>
</feature>
<comment type="caution">
    <text evidence="8">The sequence shown here is derived from an EMBL/GenBank/DDBJ whole genome shotgun (WGS) entry which is preliminary data.</text>
</comment>
<feature type="region of interest" description="Disordered" evidence="6">
    <location>
        <begin position="239"/>
        <end position="313"/>
    </location>
</feature>
<dbReference type="OrthoDB" id="442460at2759"/>
<feature type="region of interest" description="Disordered" evidence="6">
    <location>
        <begin position="1141"/>
        <end position="1470"/>
    </location>
</feature>
<dbReference type="GO" id="GO:0070139">
    <property type="term" value="F:SUMO-specific endopeptidase activity"/>
    <property type="evidence" value="ECO:0007669"/>
    <property type="project" value="TreeGrafter"/>
</dbReference>
<reference evidence="8" key="1">
    <citation type="journal article" date="2021" name="Nat. Commun.">
        <title>Genetic determinants of endophytism in the Arabidopsis root mycobiome.</title>
        <authorList>
            <person name="Mesny F."/>
            <person name="Miyauchi S."/>
            <person name="Thiergart T."/>
            <person name="Pickel B."/>
            <person name="Atanasova L."/>
            <person name="Karlsson M."/>
            <person name="Huettel B."/>
            <person name="Barry K.W."/>
            <person name="Haridas S."/>
            <person name="Chen C."/>
            <person name="Bauer D."/>
            <person name="Andreopoulos W."/>
            <person name="Pangilinan J."/>
            <person name="LaButti K."/>
            <person name="Riley R."/>
            <person name="Lipzen A."/>
            <person name="Clum A."/>
            <person name="Drula E."/>
            <person name="Henrissat B."/>
            <person name="Kohler A."/>
            <person name="Grigoriev I.V."/>
            <person name="Martin F.M."/>
            <person name="Hacquard S."/>
        </authorList>
    </citation>
    <scope>NUCLEOTIDE SEQUENCE</scope>
    <source>
        <strain evidence="8">MPI-SDFR-AT-0120</strain>
    </source>
</reference>
<dbReference type="Gene3D" id="3.40.395.10">
    <property type="entry name" value="Adenoviral Proteinase, Chain A"/>
    <property type="match status" value="1"/>
</dbReference>
<comment type="similarity">
    <text evidence="1">Belongs to the peptidase C48 family.</text>
</comment>
<dbReference type="GO" id="GO:0016926">
    <property type="term" value="P:protein desumoylation"/>
    <property type="evidence" value="ECO:0007669"/>
    <property type="project" value="TreeGrafter"/>
</dbReference>
<feature type="region of interest" description="Disordered" evidence="6">
    <location>
        <begin position="191"/>
        <end position="225"/>
    </location>
</feature>
<feature type="compositionally biased region" description="Acidic residues" evidence="6">
    <location>
        <begin position="442"/>
        <end position="452"/>
    </location>
</feature>
<evidence type="ECO:0000256" key="1">
    <source>
        <dbReference type="ARBA" id="ARBA00005234"/>
    </source>
</evidence>
<feature type="region of interest" description="Disordered" evidence="6">
    <location>
        <begin position="929"/>
        <end position="962"/>
    </location>
</feature>
<keyword evidence="2" id="KW-0597">Phosphoprotein</keyword>
<evidence type="ECO:0000256" key="6">
    <source>
        <dbReference type="SAM" id="MobiDB-lite"/>
    </source>
</evidence>
<dbReference type="PROSITE" id="PS50600">
    <property type="entry name" value="ULP_PROTEASE"/>
    <property type="match status" value="1"/>
</dbReference>
<evidence type="ECO:0000256" key="4">
    <source>
        <dbReference type="ARBA" id="ARBA00022786"/>
    </source>
</evidence>
<feature type="compositionally biased region" description="Basic and acidic residues" evidence="6">
    <location>
        <begin position="1354"/>
        <end position="1364"/>
    </location>
</feature>
<feature type="compositionally biased region" description="Polar residues" evidence="6">
    <location>
        <begin position="1215"/>
        <end position="1229"/>
    </location>
</feature>
<dbReference type="InterPro" id="IPR051947">
    <property type="entry name" value="Sentrin-specific_protease"/>
</dbReference>
<evidence type="ECO:0000259" key="7">
    <source>
        <dbReference type="PROSITE" id="PS50600"/>
    </source>
</evidence>